<proteinExistence type="predicted"/>
<sequence length="294" mass="34301">MRILITGATGFVGSNLARYFNSLDHQVTITIRENSSLKNIEDIKEDISYIYYDGTIKSLKDGLNENKVDYVVHLASLFIAEHKETDVDNLIQSNILFGTHLLEAMRLCNVKKIINTGTSWQYFHKESYNPVSLYAATKQSFSNILKYYVEAEYFSAIDLILFDSYGENDTRGKLINLLNQFAEENRELDMSEGEQRLFFVHIEDICSAYKQALIHLDTIRCNYSEYVIRGNKDYSLKELIQIYEECSNKKVLINWGKRSYRRREVMEPYYGGTILPSWTCKIDLKQGLERLYKK</sequence>
<reference evidence="1" key="1">
    <citation type="submission" date="2021-08" db="EMBL/GenBank/DDBJ databases">
        <title>Novel anaerobic bacterium isolated from sea squirt in East Sea, Republic of Korea.</title>
        <authorList>
            <person name="Nguyen T.H."/>
            <person name="Li Z."/>
            <person name="Lee Y.-J."/>
            <person name="Ko J."/>
            <person name="Kim S.-G."/>
        </authorList>
    </citation>
    <scope>NUCLEOTIDE SEQUENCE</scope>
    <source>
        <strain evidence="1">KCTC 25031</strain>
    </source>
</reference>
<protein>
    <submittedName>
        <fullName evidence="1">NAD-dependent epimerase/dehydratase family protein</fullName>
    </submittedName>
</protein>
<keyword evidence="2" id="KW-1185">Reference proteome</keyword>
<name>A0AC61NK59_9BACT</name>
<dbReference type="EMBL" id="CP081303">
    <property type="protein sequence ID" value="QZE13861.1"/>
    <property type="molecule type" value="Genomic_DNA"/>
</dbReference>
<evidence type="ECO:0000313" key="1">
    <source>
        <dbReference type="EMBL" id="QZE13861.1"/>
    </source>
</evidence>
<accession>A0AC61NK59</accession>
<organism evidence="1 2">
    <name type="scientific">Halosquirtibacter laminarini</name>
    <dbReference type="NCBI Taxonomy" id="3374600"/>
    <lineage>
        <taxon>Bacteria</taxon>
        <taxon>Pseudomonadati</taxon>
        <taxon>Bacteroidota</taxon>
        <taxon>Bacteroidia</taxon>
        <taxon>Marinilabiliales</taxon>
        <taxon>Prolixibacteraceae</taxon>
        <taxon>Halosquirtibacter</taxon>
    </lineage>
</organism>
<evidence type="ECO:0000313" key="2">
    <source>
        <dbReference type="Proteomes" id="UP000826212"/>
    </source>
</evidence>
<gene>
    <name evidence="1" type="ORF">K4L44_15130</name>
</gene>
<dbReference type="Proteomes" id="UP000826212">
    <property type="component" value="Chromosome"/>
</dbReference>